<protein>
    <recommendedName>
        <fullName evidence="2">Peptidase C1A papain C-terminal domain-containing protein</fullName>
    </recommendedName>
</protein>
<feature type="domain" description="Peptidase C1A papain C-terminal" evidence="2">
    <location>
        <begin position="361"/>
        <end position="409"/>
    </location>
</feature>
<feature type="chain" id="PRO_5030725004" description="Peptidase C1A papain C-terminal domain-containing protein" evidence="1">
    <location>
        <begin position="20"/>
        <end position="496"/>
    </location>
</feature>
<organism evidence="3">
    <name type="scientific">Mucochytrium quahogii</name>
    <dbReference type="NCBI Taxonomy" id="96639"/>
    <lineage>
        <taxon>Eukaryota</taxon>
        <taxon>Sar</taxon>
        <taxon>Stramenopiles</taxon>
        <taxon>Bigyra</taxon>
        <taxon>Labyrinthulomycetes</taxon>
        <taxon>Thraustochytrida</taxon>
        <taxon>Thraustochytriidae</taxon>
        <taxon>Mucochytrium</taxon>
    </lineage>
</organism>
<sequence>MKFSTTILLLAAQVTVASSSRHEYLDKGKMNDRFFVKFVGTAAYDPRAGKKNGGGRRYPYGRVGPVERQNGPRCFESATDSAVAMQAFYAGVTKQPMLFSKAPVFNCGRKFLNPRAGSGNGDRCAVESYIRWGAWARNPDQVRNNWPELIGFCGRDNRKAHATKLVLERCGINNETVNRDEDLCQIRNYDIPRSLAGKCKAKIGNWARLTPILNGVPKHLRSGTCKVCAVPNGPNWKTSGAFGGTEAQCRKSVRRLAARGVSTTDYCSCKKMTNNYTSWRIPQTIKKGELLGGCQVDLRKLYADRIEMMQNKYGFPKPSRSFPERGSISNMLIARAITELGGVYSLVDAHKLTSNLDNLGTRCSHSHNHLVLVVGFNHTAKPPYWIIKNSRGTKYGDKGYHYLPLGKKCSGGGEAGWLSAVNKPFFPFWQFKHDKRYAKVLKGALMCDKYGTRASKKRRYRGGNNYKIDYCSKRVRNIKQHKLPKLFQYDPLNPSK</sequence>
<dbReference type="EMBL" id="HBHK01023340">
    <property type="protein sequence ID" value="CAD9701925.1"/>
    <property type="molecule type" value="Transcribed_RNA"/>
</dbReference>
<keyword evidence="1" id="KW-0732">Signal</keyword>
<gene>
    <name evidence="3" type="ORF">QSP1433_LOCUS14758</name>
</gene>
<dbReference type="GO" id="GO:0008234">
    <property type="term" value="F:cysteine-type peptidase activity"/>
    <property type="evidence" value="ECO:0007669"/>
    <property type="project" value="InterPro"/>
</dbReference>
<evidence type="ECO:0000313" key="3">
    <source>
        <dbReference type="EMBL" id="CAD9701925.1"/>
    </source>
</evidence>
<dbReference type="InterPro" id="IPR038765">
    <property type="entry name" value="Papain-like_cys_pep_sf"/>
</dbReference>
<evidence type="ECO:0000259" key="2">
    <source>
        <dbReference type="Pfam" id="PF00112"/>
    </source>
</evidence>
<feature type="signal peptide" evidence="1">
    <location>
        <begin position="1"/>
        <end position="19"/>
    </location>
</feature>
<name>A0A7S2WQR0_9STRA</name>
<dbReference type="Gene3D" id="3.90.70.10">
    <property type="entry name" value="Cysteine proteinases"/>
    <property type="match status" value="1"/>
</dbReference>
<accession>A0A7S2WQR0</accession>
<evidence type="ECO:0000256" key="1">
    <source>
        <dbReference type="SAM" id="SignalP"/>
    </source>
</evidence>
<reference evidence="3" key="1">
    <citation type="submission" date="2021-01" db="EMBL/GenBank/DDBJ databases">
        <authorList>
            <person name="Corre E."/>
            <person name="Pelletier E."/>
            <person name="Niang G."/>
            <person name="Scheremetjew M."/>
            <person name="Finn R."/>
            <person name="Kale V."/>
            <person name="Holt S."/>
            <person name="Cochrane G."/>
            <person name="Meng A."/>
            <person name="Brown T."/>
            <person name="Cohen L."/>
        </authorList>
    </citation>
    <scope>NUCLEOTIDE SEQUENCE</scope>
    <source>
        <strain evidence="3">NY070348D</strain>
    </source>
</reference>
<proteinExistence type="predicted"/>
<dbReference type="SUPFAM" id="SSF54001">
    <property type="entry name" value="Cysteine proteinases"/>
    <property type="match status" value="1"/>
</dbReference>
<dbReference type="InterPro" id="IPR000668">
    <property type="entry name" value="Peptidase_C1A_C"/>
</dbReference>
<dbReference type="Pfam" id="PF00112">
    <property type="entry name" value="Peptidase_C1"/>
    <property type="match status" value="1"/>
</dbReference>
<dbReference type="AlphaFoldDB" id="A0A7S2WQR0"/>
<dbReference type="GO" id="GO:0006508">
    <property type="term" value="P:proteolysis"/>
    <property type="evidence" value="ECO:0007669"/>
    <property type="project" value="InterPro"/>
</dbReference>